<dbReference type="RefSeq" id="WP_390189925.1">
    <property type="nucleotide sequence ID" value="NZ_JBHMEP010000001.1"/>
</dbReference>
<name>A0ABV5HK92_9VIBR</name>
<dbReference type="Proteomes" id="UP001589645">
    <property type="component" value="Unassembled WGS sequence"/>
</dbReference>
<evidence type="ECO:0000313" key="2">
    <source>
        <dbReference type="Proteomes" id="UP001589645"/>
    </source>
</evidence>
<accession>A0ABV5HK92</accession>
<reference evidence="1 2" key="1">
    <citation type="submission" date="2024-09" db="EMBL/GenBank/DDBJ databases">
        <authorList>
            <person name="Sun Q."/>
            <person name="Mori K."/>
        </authorList>
    </citation>
    <scope>NUCLEOTIDE SEQUENCE [LARGE SCALE GENOMIC DNA]</scope>
    <source>
        <strain evidence="1 2">CECT 8064</strain>
    </source>
</reference>
<keyword evidence="2" id="KW-1185">Reference proteome</keyword>
<gene>
    <name evidence="1" type="ORF">ACFFUV_04140</name>
</gene>
<dbReference type="Pfam" id="PF11205">
    <property type="entry name" value="DUF2987"/>
    <property type="match status" value="1"/>
</dbReference>
<protein>
    <submittedName>
        <fullName evidence="1">DUF2987 domain-containing protein</fullName>
    </submittedName>
</protein>
<proteinExistence type="predicted"/>
<comment type="caution">
    <text evidence="1">The sequence shown here is derived from an EMBL/GenBank/DDBJ whole genome shotgun (WGS) entry which is preliminary data.</text>
</comment>
<evidence type="ECO:0000313" key="1">
    <source>
        <dbReference type="EMBL" id="MFB9134157.1"/>
    </source>
</evidence>
<dbReference type="InterPro" id="IPR021370">
    <property type="entry name" value="DUF2987"/>
</dbReference>
<sequence>MHKTLSTLFIGAASVCASFHLSAHEYMFTYSKLYSQMKSNASEGHDDVKIAFFFVNAQNKNLCPINKAWMEKEQHYERLKVSENHELLVPIDSNLRQANPLVFVDTPQELRCDFSMVVMTKQSLQGRVTANEMARILPQMQTLLEDLGGMFASWFTPEVKGLTFEFTDISSGEVVLSEGHSVPITNGKAQVLLSQLQGGYLTLPAETSRVLPYLPDAD</sequence>
<dbReference type="EMBL" id="JBHMEP010000001">
    <property type="protein sequence ID" value="MFB9134157.1"/>
    <property type="molecule type" value="Genomic_DNA"/>
</dbReference>
<organism evidence="1 2">
    <name type="scientific">Vibrio olivae</name>
    <dbReference type="NCBI Taxonomy" id="1243002"/>
    <lineage>
        <taxon>Bacteria</taxon>
        <taxon>Pseudomonadati</taxon>
        <taxon>Pseudomonadota</taxon>
        <taxon>Gammaproteobacteria</taxon>
        <taxon>Vibrionales</taxon>
        <taxon>Vibrionaceae</taxon>
        <taxon>Vibrio</taxon>
    </lineage>
</organism>